<accession>A0AAD2HS14</accession>
<feature type="region of interest" description="Disordered" evidence="1">
    <location>
        <begin position="54"/>
        <end position="76"/>
    </location>
</feature>
<sequence>MIRVLRREASQLMEESHEGWKAVSTASTATWFPSAPCCTPSLLHSIWIDDKQIHGPPTMPQLPAGAPSFSAARGRQ</sequence>
<dbReference type="AlphaFoldDB" id="A0AAD2HS14"/>
<organism evidence="2 3">
    <name type="scientific">Mycena citricolor</name>
    <dbReference type="NCBI Taxonomy" id="2018698"/>
    <lineage>
        <taxon>Eukaryota</taxon>
        <taxon>Fungi</taxon>
        <taxon>Dikarya</taxon>
        <taxon>Basidiomycota</taxon>
        <taxon>Agaricomycotina</taxon>
        <taxon>Agaricomycetes</taxon>
        <taxon>Agaricomycetidae</taxon>
        <taxon>Agaricales</taxon>
        <taxon>Marasmiineae</taxon>
        <taxon>Mycenaceae</taxon>
        <taxon>Mycena</taxon>
    </lineage>
</organism>
<keyword evidence="3" id="KW-1185">Reference proteome</keyword>
<evidence type="ECO:0000313" key="2">
    <source>
        <dbReference type="EMBL" id="CAK5281098.1"/>
    </source>
</evidence>
<name>A0AAD2HS14_9AGAR</name>
<protein>
    <submittedName>
        <fullName evidence="2">Uncharacterized protein</fullName>
    </submittedName>
</protein>
<evidence type="ECO:0000313" key="3">
    <source>
        <dbReference type="Proteomes" id="UP001295794"/>
    </source>
</evidence>
<dbReference type="EMBL" id="CAVNYO010000444">
    <property type="protein sequence ID" value="CAK5281098.1"/>
    <property type="molecule type" value="Genomic_DNA"/>
</dbReference>
<dbReference type="Proteomes" id="UP001295794">
    <property type="component" value="Unassembled WGS sequence"/>
</dbReference>
<reference evidence="2" key="1">
    <citation type="submission" date="2023-11" db="EMBL/GenBank/DDBJ databases">
        <authorList>
            <person name="De Vega J J."/>
            <person name="De Vega J J."/>
        </authorList>
    </citation>
    <scope>NUCLEOTIDE SEQUENCE</scope>
</reference>
<evidence type="ECO:0000256" key="1">
    <source>
        <dbReference type="SAM" id="MobiDB-lite"/>
    </source>
</evidence>
<proteinExistence type="predicted"/>
<comment type="caution">
    <text evidence="2">The sequence shown here is derived from an EMBL/GenBank/DDBJ whole genome shotgun (WGS) entry which is preliminary data.</text>
</comment>
<gene>
    <name evidence="2" type="ORF">MYCIT1_LOCUS31979</name>
</gene>